<comment type="caution">
    <text evidence="3">The sequence shown here is derived from an EMBL/GenBank/DDBJ whole genome shotgun (WGS) entry which is preliminary data.</text>
</comment>
<dbReference type="Gene3D" id="2.60.40.3340">
    <property type="entry name" value="Domain of unknown function DUF4426"/>
    <property type="match status" value="1"/>
</dbReference>
<evidence type="ECO:0000259" key="2">
    <source>
        <dbReference type="Pfam" id="PF14467"/>
    </source>
</evidence>
<organism evidence="3 4">
    <name type="scientific">Vulcaniibacterium tengchongense</name>
    <dbReference type="NCBI Taxonomy" id="1273429"/>
    <lineage>
        <taxon>Bacteria</taxon>
        <taxon>Pseudomonadati</taxon>
        <taxon>Pseudomonadota</taxon>
        <taxon>Gammaproteobacteria</taxon>
        <taxon>Lysobacterales</taxon>
        <taxon>Lysobacteraceae</taxon>
        <taxon>Vulcaniibacterium</taxon>
    </lineage>
</organism>
<keyword evidence="1" id="KW-0732">Signal</keyword>
<protein>
    <submittedName>
        <fullName evidence="3">Uncharacterized protein DUF4426</fullName>
    </submittedName>
</protein>
<evidence type="ECO:0000313" key="3">
    <source>
        <dbReference type="EMBL" id="RPE80996.1"/>
    </source>
</evidence>
<reference evidence="3 4" key="1">
    <citation type="submission" date="2018-11" db="EMBL/GenBank/DDBJ databases">
        <title>Genomic Encyclopedia of Type Strains, Phase IV (KMG-IV): sequencing the most valuable type-strain genomes for metagenomic binning, comparative biology and taxonomic classification.</title>
        <authorList>
            <person name="Goeker M."/>
        </authorList>
    </citation>
    <scope>NUCLEOTIDE SEQUENCE [LARGE SCALE GENOMIC DNA]</scope>
    <source>
        <strain evidence="3 4">DSM 25623</strain>
    </source>
</reference>
<proteinExistence type="predicted"/>
<feature type="domain" description="DUF4426" evidence="2">
    <location>
        <begin position="34"/>
        <end position="149"/>
    </location>
</feature>
<dbReference type="OrthoDB" id="7062037at2"/>
<dbReference type="RefSeq" id="WP_123768587.1">
    <property type="nucleotide sequence ID" value="NZ_RKQN01000001.1"/>
</dbReference>
<dbReference type="PROSITE" id="PS51257">
    <property type="entry name" value="PROKAR_LIPOPROTEIN"/>
    <property type="match status" value="1"/>
</dbReference>
<dbReference type="Pfam" id="PF14467">
    <property type="entry name" value="DUF4426"/>
    <property type="match status" value="1"/>
</dbReference>
<evidence type="ECO:0000313" key="4">
    <source>
        <dbReference type="Proteomes" id="UP000269708"/>
    </source>
</evidence>
<sequence>MKLHALPLALLLAACTAAEAPRPAQFVPPAPAQADFGDLRVHYNALPTLALGEAVARDYAVRRRDDRALLMVALRRVAGHEETTAAGEVSAVAVDLQGRRQAIAMRPVRSGAYVDHIGTFEVAPRDSYRLEVTVATPQRRERFGFQRNF</sequence>
<evidence type="ECO:0000256" key="1">
    <source>
        <dbReference type="SAM" id="SignalP"/>
    </source>
</evidence>
<feature type="signal peptide" evidence="1">
    <location>
        <begin position="1"/>
        <end position="20"/>
    </location>
</feature>
<dbReference type="AlphaFoldDB" id="A0A3N4VDB2"/>
<feature type="chain" id="PRO_5018159546" evidence="1">
    <location>
        <begin position="21"/>
        <end position="149"/>
    </location>
</feature>
<dbReference type="EMBL" id="RKQN01000001">
    <property type="protein sequence ID" value="RPE80996.1"/>
    <property type="molecule type" value="Genomic_DNA"/>
</dbReference>
<name>A0A3N4VDB2_9GAMM</name>
<gene>
    <name evidence="3" type="ORF">EDC50_0163</name>
</gene>
<accession>A0A3N4VDB2</accession>
<keyword evidence="4" id="KW-1185">Reference proteome</keyword>
<dbReference type="Proteomes" id="UP000269708">
    <property type="component" value="Unassembled WGS sequence"/>
</dbReference>
<dbReference type="InterPro" id="IPR025218">
    <property type="entry name" value="DUF4426"/>
</dbReference>